<evidence type="ECO:0000256" key="5">
    <source>
        <dbReference type="ARBA" id="ARBA00022519"/>
    </source>
</evidence>
<keyword evidence="5" id="KW-0997">Cell inner membrane</keyword>
<evidence type="ECO:0000256" key="6">
    <source>
        <dbReference type="ARBA" id="ARBA00022692"/>
    </source>
</evidence>
<dbReference type="InterPro" id="IPR005628">
    <property type="entry name" value="GspK"/>
</dbReference>
<evidence type="ECO:0000256" key="3">
    <source>
        <dbReference type="ARBA" id="ARBA00022448"/>
    </source>
</evidence>
<comment type="subcellular location">
    <subcellularLocation>
        <location evidence="1">Cell inner membrane</location>
    </subcellularLocation>
</comment>
<dbReference type="NCBIfam" id="NF037980">
    <property type="entry name" value="T2SS_GspK"/>
    <property type="match status" value="1"/>
</dbReference>
<sequence length="387" mass="41714">MSARNRAFSRHSAVLGRIGRRGTGRPVPRSRRERGAAIISALFVASLAAILVAGILWRQQVQIRRIENQRLLAQAQWVARGALDWTRLILRAEADASPTVTYLGGVWAVPIARTRLSDFLGKIGVGQADQGEHTYVSGWIEDAQGKFNLRNLVSVPAPGKLRVDAMQLLAFQRLLQSLGLSGPLASKTALYVRASLMQSATRFQTPASQLGNQPPPPPGGAAGGENFTDDPGLDGAPDDNAGAAPLQLIDVDSLLNVPGFTPEIVERLRPFVTFLPTQTPVNMNTARAEVIAAIVPGMSVASAQALVSRRQTVFFRNSGDVELALRAAGTLVSATGTNGQIPMDVTTSYFFVHGHVEHERAQVDRTTLVYRDPLTHSTRVVRVSDQP</sequence>
<evidence type="ECO:0000259" key="12">
    <source>
        <dbReference type="Pfam" id="PF03934"/>
    </source>
</evidence>
<evidence type="ECO:0000256" key="1">
    <source>
        <dbReference type="ARBA" id="ARBA00004533"/>
    </source>
</evidence>
<dbReference type="Pfam" id="PF03934">
    <property type="entry name" value="T2SSK"/>
    <property type="match status" value="1"/>
</dbReference>
<organism evidence="14 15">
    <name type="scientific">Trinickia caryophylli</name>
    <name type="common">Paraburkholderia caryophylli</name>
    <dbReference type="NCBI Taxonomy" id="28094"/>
    <lineage>
        <taxon>Bacteria</taxon>
        <taxon>Pseudomonadati</taxon>
        <taxon>Pseudomonadota</taxon>
        <taxon>Betaproteobacteria</taxon>
        <taxon>Burkholderiales</taxon>
        <taxon>Burkholderiaceae</taxon>
        <taxon>Trinickia</taxon>
    </lineage>
</organism>
<keyword evidence="7" id="KW-0653">Protein transport</keyword>
<feature type="transmembrane region" description="Helical" evidence="11">
    <location>
        <begin position="35"/>
        <end position="57"/>
    </location>
</feature>
<dbReference type="AlphaFoldDB" id="A0A1X7HAS8"/>
<dbReference type="RefSeq" id="WP_085230817.1">
    <property type="nucleotide sequence ID" value="NZ_BSQD01000024.1"/>
</dbReference>
<feature type="domain" description="T2SS protein K second SAM-like" evidence="12">
    <location>
        <begin position="281"/>
        <end position="329"/>
    </location>
</feature>
<comment type="similarity">
    <text evidence="2">Belongs to the GSP K family.</text>
</comment>
<dbReference type="SUPFAM" id="SSF54523">
    <property type="entry name" value="Pili subunits"/>
    <property type="match status" value="1"/>
</dbReference>
<dbReference type="PANTHER" id="PTHR38831:SF1">
    <property type="entry name" value="TYPE II SECRETION SYSTEM PROTEIN K-RELATED"/>
    <property type="match status" value="1"/>
</dbReference>
<keyword evidence="9 11" id="KW-0472">Membrane</keyword>
<dbReference type="Proteomes" id="UP000192911">
    <property type="component" value="Unassembled WGS sequence"/>
</dbReference>
<dbReference type="GeneID" id="95550143"/>
<evidence type="ECO:0000256" key="10">
    <source>
        <dbReference type="SAM" id="MobiDB-lite"/>
    </source>
</evidence>
<dbReference type="InterPro" id="IPR049179">
    <property type="entry name" value="T2SSK_SAM-like_2nd"/>
</dbReference>
<evidence type="ECO:0000256" key="8">
    <source>
        <dbReference type="ARBA" id="ARBA00022989"/>
    </source>
</evidence>
<proteinExistence type="inferred from homology"/>
<protein>
    <submittedName>
        <fullName evidence="14">Type II secretion system protein K (GspK)</fullName>
    </submittedName>
</protein>
<feature type="region of interest" description="Disordered" evidence="10">
    <location>
        <begin position="205"/>
        <end position="241"/>
    </location>
</feature>
<dbReference type="PANTHER" id="PTHR38831">
    <property type="entry name" value="TYPE II SECRETION SYSTEM PROTEIN K"/>
    <property type="match status" value="1"/>
</dbReference>
<evidence type="ECO:0000256" key="9">
    <source>
        <dbReference type="ARBA" id="ARBA00023136"/>
    </source>
</evidence>
<dbReference type="OrthoDB" id="5293133at2"/>
<evidence type="ECO:0000259" key="13">
    <source>
        <dbReference type="Pfam" id="PF21687"/>
    </source>
</evidence>
<gene>
    <name evidence="14" type="ORF">SAMN06295900_12721</name>
</gene>
<keyword evidence="15" id="KW-1185">Reference proteome</keyword>
<name>A0A1X7HAS8_TRICW</name>
<feature type="domain" description="T2SS protein K first SAM-like" evidence="13">
    <location>
        <begin position="145"/>
        <end position="276"/>
    </location>
</feature>
<evidence type="ECO:0000256" key="2">
    <source>
        <dbReference type="ARBA" id="ARBA00007246"/>
    </source>
</evidence>
<dbReference type="STRING" id="28094.SAMN06295900_12721"/>
<dbReference type="InterPro" id="IPR049031">
    <property type="entry name" value="T2SSK_SAM-like_1st"/>
</dbReference>
<keyword evidence="8 11" id="KW-1133">Transmembrane helix</keyword>
<keyword evidence="6 11" id="KW-0812">Transmembrane</keyword>
<evidence type="ECO:0000256" key="11">
    <source>
        <dbReference type="SAM" id="Phobius"/>
    </source>
</evidence>
<evidence type="ECO:0000256" key="4">
    <source>
        <dbReference type="ARBA" id="ARBA00022475"/>
    </source>
</evidence>
<dbReference type="PIRSF" id="PIRSF002786">
    <property type="entry name" value="XcpX"/>
    <property type="match status" value="1"/>
</dbReference>
<dbReference type="SUPFAM" id="SSF158544">
    <property type="entry name" value="GspK insert domain-like"/>
    <property type="match status" value="1"/>
</dbReference>
<accession>A0A1X7HAS8</accession>
<reference evidence="15" key="1">
    <citation type="submission" date="2017-04" db="EMBL/GenBank/DDBJ databases">
        <authorList>
            <person name="Varghese N."/>
            <person name="Submissions S."/>
        </authorList>
    </citation>
    <scope>NUCLEOTIDE SEQUENCE [LARGE SCALE GENOMIC DNA]</scope>
    <source>
        <strain evidence="15">Ballard 720</strain>
    </source>
</reference>
<keyword evidence="4" id="KW-1003">Cell membrane</keyword>
<evidence type="ECO:0000313" key="14">
    <source>
        <dbReference type="EMBL" id="SMF82674.1"/>
    </source>
</evidence>
<dbReference type="GO" id="GO:0009306">
    <property type="term" value="P:protein secretion"/>
    <property type="evidence" value="ECO:0007669"/>
    <property type="project" value="InterPro"/>
</dbReference>
<dbReference type="EMBL" id="FXAH01000027">
    <property type="protein sequence ID" value="SMF82674.1"/>
    <property type="molecule type" value="Genomic_DNA"/>
</dbReference>
<dbReference type="Pfam" id="PF21687">
    <property type="entry name" value="T2SSK_1st"/>
    <property type="match status" value="1"/>
</dbReference>
<dbReference type="Gene3D" id="3.30.1300.30">
    <property type="entry name" value="GSPII I/J protein-like"/>
    <property type="match status" value="1"/>
</dbReference>
<dbReference type="GO" id="GO:0005886">
    <property type="term" value="C:plasma membrane"/>
    <property type="evidence" value="ECO:0007669"/>
    <property type="project" value="UniProtKB-SubCell"/>
</dbReference>
<evidence type="ECO:0000256" key="7">
    <source>
        <dbReference type="ARBA" id="ARBA00022927"/>
    </source>
</evidence>
<dbReference type="InterPro" id="IPR045584">
    <property type="entry name" value="Pilin-like"/>
</dbReference>
<evidence type="ECO:0000313" key="15">
    <source>
        <dbReference type="Proteomes" id="UP000192911"/>
    </source>
</evidence>
<keyword evidence="3" id="KW-0813">Transport</keyword>
<dbReference type="InterPro" id="IPR038072">
    <property type="entry name" value="GspK_central_sf"/>
</dbReference>